<dbReference type="AlphaFoldDB" id="A0A4P8WN51"/>
<dbReference type="GO" id="GO:0003677">
    <property type="term" value="F:DNA binding"/>
    <property type="evidence" value="ECO:0007669"/>
    <property type="project" value="UniProtKB-KW"/>
</dbReference>
<dbReference type="PROSITE" id="PS51078">
    <property type="entry name" value="ICLR_ED"/>
    <property type="match status" value="1"/>
</dbReference>
<dbReference type="SUPFAM" id="SSF55781">
    <property type="entry name" value="GAF domain-like"/>
    <property type="match status" value="1"/>
</dbReference>
<name>A0A4P8WN51_9EURY</name>
<keyword evidence="1" id="KW-0805">Transcription regulation</keyword>
<dbReference type="CDD" id="cd00090">
    <property type="entry name" value="HTH_ARSR"/>
    <property type="match status" value="1"/>
</dbReference>
<sequence>MGTDDPGRTGDRDGRNTIKAVDTSLSIVEALKRERTAKVSELAQLTGHSKANVYKHLNTLKAQGFVERNDDEFRLGLGYLDLGGLVREQLEGQHIIKPKIAEIADKTEEVAQYMVESNGKSVIVFKEVGHQGVSLRTRVGAQLPIHQVASGKAMLAFMPDARVDEIVQRHGLPAATENTITDTETLNDELAEIRERGYATNRSESTKKLFAVSVPVMSVSENVIGACTVSGPTHRMNDTGKTSQVVETLRSVTNEIELNLAHS</sequence>
<dbReference type="PANTHER" id="PTHR30136">
    <property type="entry name" value="HELIX-TURN-HELIX TRANSCRIPTIONAL REGULATOR, ICLR FAMILY"/>
    <property type="match status" value="1"/>
</dbReference>
<evidence type="ECO:0000259" key="4">
    <source>
        <dbReference type="PROSITE" id="PS51077"/>
    </source>
</evidence>
<reference evidence="7" key="1">
    <citation type="submission" date="2019-05" db="EMBL/GenBank/DDBJ databases">
        <title>Genome sequence and methylation pattern of the halophilic Archaeon Natrinema versiforme BOL5-4.</title>
        <authorList>
            <person name="DasSarma P."/>
            <person name="Anton B.P."/>
            <person name="DasSarma S.L."/>
            <person name="Martinez F.L."/>
            <person name="Guzman D."/>
            <person name="Roberts R.J."/>
            <person name="DasSarma S."/>
        </authorList>
    </citation>
    <scope>NUCLEOTIDE SEQUENCE [LARGE SCALE GENOMIC DNA]</scope>
    <source>
        <strain evidence="7">BOL5-4</strain>
        <plasmid evidence="7">pnve414</plasmid>
    </source>
</reference>
<dbReference type="GeneID" id="40268122"/>
<accession>A0A4P8WN51</accession>
<dbReference type="InterPro" id="IPR011991">
    <property type="entry name" value="ArsR-like_HTH"/>
</dbReference>
<geneLocation type="plasmid" evidence="7">
    <name>pnve414</name>
</geneLocation>
<dbReference type="RefSeq" id="WP_138247434.1">
    <property type="nucleotide sequence ID" value="NZ_CP040332.1"/>
</dbReference>
<dbReference type="InterPro" id="IPR036390">
    <property type="entry name" value="WH_DNA-bd_sf"/>
</dbReference>
<dbReference type="KEGG" id="nvr:FEJ81_22580"/>
<dbReference type="InterPro" id="IPR050707">
    <property type="entry name" value="HTH_MetabolicPath_Reg"/>
</dbReference>
<evidence type="ECO:0000313" key="7">
    <source>
        <dbReference type="Proteomes" id="UP000302218"/>
    </source>
</evidence>
<protein>
    <submittedName>
        <fullName evidence="6">IclR family transcriptional regulator</fullName>
    </submittedName>
</protein>
<feature type="domain" description="HTH iclR-type" evidence="4">
    <location>
        <begin position="18"/>
        <end position="77"/>
    </location>
</feature>
<dbReference type="GO" id="GO:0045892">
    <property type="term" value="P:negative regulation of DNA-templated transcription"/>
    <property type="evidence" value="ECO:0007669"/>
    <property type="project" value="TreeGrafter"/>
</dbReference>
<dbReference type="Pfam" id="PF01614">
    <property type="entry name" value="IclR_C"/>
    <property type="match status" value="1"/>
</dbReference>
<evidence type="ECO:0000256" key="1">
    <source>
        <dbReference type="ARBA" id="ARBA00023015"/>
    </source>
</evidence>
<evidence type="ECO:0000256" key="3">
    <source>
        <dbReference type="ARBA" id="ARBA00023163"/>
    </source>
</evidence>
<dbReference type="InterPro" id="IPR029016">
    <property type="entry name" value="GAF-like_dom_sf"/>
</dbReference>
<dbReference type="Gene3D" id="1.10.10.10">
    <property type="entry name" value="Winged helix-like DNA-binding domain superfamily/Winged helix DNA-binding domain"/>
    <property type="match status" value="1"/>
</dbReference>
<gene>
    <name evidence="6" type="ORF">FEJ81_22580</name>
</gene>
<dbReference type="OrthoDB" id="175564at2157"/>
<evidence type="ECO:0000313" key="6">
    <source>
        <dbReference type="EMBL" id="QCS45047.1"/>
    </source>
</evidence>
<dbReference type="SMART" id="SM00346">
    <property type="entry name" value="HTH_ICLR"/>
    <property type="match status" value="1"/>
</dbReference>
<dbReference type="InterPro" id="IPR005471">
    <property type="entry name" value="Tscrpt_reg_IclR_N"/>
</dbReference>
<evidence type="ECO:0000256" key="2">
    <source>
        <dbReference type="ARBA" id="ARBA00023125"/>
    </source>
</evidence>
<evidence type="ECO:0000259" key="5">
    <source>
        <dbReference type="PROSITE" id="PS51078"/>
    </source>
</evidence>
<dbReference type="InterPro" id="IPR036388">
    <property type="entry name" value="WH-like_DNA-bd_sf"/>
</dbReference>
<keyword evidence="6" id="KW-0614">Plasmid</keyword>
<dbReference type="PANTHER" id="PTHR30136:SF35">
    <property type="entry name" value="HTH-TYPE TRANSCRIPTIONAL REGULATOR RV1719"/>
    <property type="match status" value="1"/>
</dbReference>
<organism evidence="6 7">
    <name type="scientific">Natrinema versiforme</name>
    <dbReference type="NCBI Taxonomy" id="88724"/>
    <lineage>
        <taxon>Archaea</taxon>
        <taxon>Methanobacteriati</taxon>
        <taxon>Methanobacteriota</taxon>
        <taxon>Stenosarchaea group</taxon>
        <taxon>Halobacteria</taxon>
        <taxon>Halobacteriales</taxon>
        <taxon>Natrialbaceae</taxon>
        <taxon>Natrinema</taxon>
    </lineage>
</organism>
<dbReference type="PROSITE" id="PS51077">
    <property type="entry name" value="HTH_ICLR"/>
    <property type="match status" value="1"/>
</dbReference>
<dbReference type="Proteomes" id="UP000302218">
    <property type="component" value="Plasmid pNVE414"/>
</dbReference>
<proteinExistence type="predicted"/>
<dbReference type="InterPro" id="IPR014757">
    <property type="entry name" value="Tscrpt_reg_IclR_C"/>
</dbReference>
<keyword evidence="2" id="KW-0238">DNA-binding</keyword>
<keyword evidence="3" id="KW-0804">Transcription</keyword>
<dbReference type="GO" id="GO:0003700">
    <property type="term" value="F:DNA-binding transcription factor activity"/>
    <property type="evidence" value="ECO:0007669"/>
    <property type="project" value="TreeGrafter"/>
</dbReference>
<dbReference type="SUPFAM" id="SSF46785">
    <property type="entry name" value="Winged helix' DNA-binding domain"/>
    <property type="match status" value="1"/>
</dbReference>
<dbReference type="EMBL" id="CP040332">
    <property type="protein sequence ID" value="QCS45047.1"/>
    <property type="molecule type" value="Genomic_DNA"/>
</dbReference>
<feature type="domain" description="IclR-ED" evidence="5">
    <location>
        <begin position="78"/>
        <end position="262"/>
    </location>
</feature>
<dbReference type="Pfam" id="PF09339">
    <property type="entry name" value="HTH_IclR"/>
    <property type="match status" value="1"/>
</dbReference>
<dbReference type="Gene3D" id="3.30.450.40">
    <property type="match status" value="1"/>
</dbReference>